<dbReference type="Gene3D" id="2.60.120.650">
    <property type="entry name" value="Cupin"/>
    <property type="match status" value="1"/>
</dbReference>
<evidence type="ECO:0008006" key="3">
    <source>
        <dbReference type="Google" id="ProtNLM"/>
    </source>
</evidence>
<organism evidence="1 2">
    <name type="scientific">Sclerotinia nivalis</name>
    <dbReference type="NCBI Taxonomy" id="352851"/>
    <lineage>
        <taxon>Eukaryota</taxon>
        <taxon>Fungi</taxon>
        <taxon>Dikarya</taxon>
        <taxon>Ascomycota</taxon>
        <taxon>Pezizomycotina</taxon>
        <taxon>Leotiomycetes</taxon>
        <taxon>Helotiales</taxon>
        <taxon>Sclerotiniaceae</taxon>
        <taxon>Sclerotinia</taxon>
    </lineage>
</organism>
<name>A0A9X0A921_9HELO</name>
<evidence type="ECO:0000313" key="2">
    <source>
        <dbReference type="Proteomes" id="UP001152300"/>
    </source>
</evidence>
<dbReference type="Proteomes" id="UP001152300">
    <property type="component" value="Unassembled WGS sequence"/>
</dbReference>
<dbReference type="OrthoDB" id="3556061at2759"/>
<gene>
    <name evidence="1" type="ORF">OCU04_012663</name>
</gene>
<comment type="caution">
    <text evidence="1">The sequence shown here is derived from an EMBL/GenBank/DDBJ whole genome shotgun (WGS) entry which is preliminary data.</text>
</comment>
<protein>
    <recommendedName>
        <fullName evidence="3">JmjC domain-containing protein</fullName>
    </recommendedName>
</protein>
<accession>A0A9X0A921</accession>
<dbReference type="EMBL" id="JAPEIS010000016">
    <property type="protein sequence ID" value="KAJ8058475.1"/>
    <property type="molecule type" value="Genomic_DNA"/>
</dbReference>
<sequence length="264" mass="29862">MLPVYKIARYDLPNADFVPPLLSWTKKNPSLHIQPEIGTSVMVTPSGAYSDIHADSTTIGRAVCIERCTKIWLVWPPTKRNLQLWADNKGLGVAIQIYGNKLEGGFVIQTSGNRSQANALTIPAGTLHCVFTIFGGFLTGSNYSTAEDIPLAVEMLRMQVIRGQYEDQIEKDCSWLTKTIERVIQAQPIHAPRALSLVAQLLQHIENHGRSQHREWGKFIKSAASLFKEYRRGLNFRKVCSCNDIVPEKIDLMIYHFRNIDHYI</sequence>
<proteinExistence type="predicted"/>
<keyword evidence="2" id="KW-1185">Reference proteome</keyword>
<reference evidence="1" key="1">
    <citation type="submission" date="2022-11" db="EMBL/GenBank/DDBJ databases">
        <title>Genome Resource of Sclerotinia nivalis Strain SnTB1, a Plant Pathogen Isolated from American Ginseng.</title>
        <authorList>
            <person name="Fan S."/>
        </authorList>
    </citation>
    <scope>NUCLEOTIDE SEQUENCE</scope>
    <source>
        <strain evidence="1">SnTB1</strain>
    </source>
</reference>
<evidence type="ECO:0000313" key="1">
    <source>
        <dbReference type="EMBL" id="KAJ8058475.1"/>
    </source>
</evidence>
<dbReference type="AlphaFoldDB" id="A0A9X0A921"/>